<evidence type="ECO:0000313" key="2">
    <source>
        <dbReference type="EMBL" id="PYE19104.1"/>
    </source>
</evidence>
<evidence type="ECO:0000256" key="1">
    <source>
        <dbReference type="SAM" id="SignalP"/>
    </source>
</evidence>
<comment type="caution">
    <text evidence="2">The sequence shown here is derived from an EMBL/GenBank/DDBJ whole genome shotgun (WGS) entry which is preliminary data.</text>
</comment>
<protein>
    <recommendedName>
        <fullName evidence="4">Secreted protein</fullName>
    </recommendedName>
</protein>
<sequence>MLASFRRFITVGAVGAAAIALVATPVAQAEPEAKPDPLAAIESTEAALPTDILGLIETANEQLSELGIDPFLWPTAALNCSQVPGTPLGLVPAVAGAAPGPTTPPIGDLSLPNPLDPDNPFDLNAVKRGEVLYGFVPAGIVNDSGDKSGMNVAWFNVDTFKGGFVPMGSLTSAVLNPIKSQIAELPVLLRPVANALIAPLEIALEALPQAGTRAAIVKTGSGTVLSLVLGSVTHSSGTCYFLPTLGIQDVG</sequence>
<evidence type="ECO:0000313" key="3">
    <source>
        <dbReference type="Proteomes" id="UP000247591"/>
    </source>
</evidence>
<dbReference type="Proteomes" id="UP000247591">
    <property type="component" value="Unassembled WGS sequence"/>
</dbReference>
<dbReference type="EMBL" id="QJSP01000003">
    <property type="protein sequence ID" value="PYE19104.1"/>
    <property type="molecule type" value="Genomic_DNA"/>
</dbReference>
<name>A0A318RQA6_WILLI</name>
<dbReference type="AlphaFoldDB" id="A0A318RQA6"/>
<accession>A0A318RQA6</accession>
<keyword evidence="3" id="KW-1185">Reference proteome</keyword>
<reference evidence="2 3" key="1">
    <citation type="submission" date="2018-06" db="EMBL/GenBank/DDBJ databases">
        <title>Genomic Encyclopedia of Type Strains, Phase IV (KMG-IV): sequencing the most valuable type-strain genomes for metagenomic binning, comparative biology and taxonomic classification.</title>
        <authorList>
            <person name="Goeker M."/>
        </authorList>
    </citation>
    <scope>NUCLEOTIDE SEQUENCE [LARGE SCALE GENOMIC DNA]</scope>
    <source>
        <strain evidence="2 3">DSM 45521</strain>
    </source>
</reference>
<keyword evidence="1" id="KW-0732">Signal</keyword>
<dbReference type="PROSITE" id="PS51318">
    <property type="entry name" value="TAT"/>
    <property type="match status" value="1"/>
</dbReference>
<evidence type="ECO:0008006" key="4">
    <source>
        <dbReference type="Google" id="ProtNLM"/>
    </source>
</evidence>
<gene>
    <name evidence="2" type="ORF">DFR67_10314</name>
</gene>
<organism evidence="2 3">
    <name type="scientific">Williamsia limnetica</name>
    <dbReference type="NCBI Taxonomy" id="882452"/>
    <lineage>
        <taxon>Bacteria</taxon>
        <taxon>Bacillati</taxon>
        <taxon>Actinomycetota</taxon>
        <taxon>Actinomycetes</taxon>
        <taxon>Mycobacteriales</taxon>
        <taxon>Nocardiaceae</taxon>
        <taxon>Williamsia</taxon>
    </lineage>
</organism>
<proteinExistence type="predicted"/>
<dbReference type="InterPro" id="IPR006311">
    <property type="entry name" value="TAT_signal"/>
</dbReference>
<feature type="chain" id="PRO_5016271993" description="Secreted protein" evidence="1">
    <location>
        <begin position="30"/>
        <end position="251"/>
    </location>
</feature>
<feature type="signal peptide" evidence="1">
    <location>
        <begin position="1"/>
        <end position="29"/>
    </location>
</feature>